<protein>
    <submittedName>
        <fullName evidence="2">Uncharacterized protein</fullName>
    </submittedName>
</protein>
<gene>
    <name evidence="2" type="ORF">M422DRAFT_251765</name>
</gene>
<feature type="compositionally biased region" description="Polar residues" evidence="1">
    <location>
        <begin position="77"/>
        <end position="97"/>
    </location>
</feature>
<proteinExistence type="predicted"/>
<dbReference type="HOGENOM" id="CLU_1826532_0_0_1"/>
<organism evidence="2 3">
    <name type="scientific">Sphaerobolus stellatus (strain SS14)</name>
    <dbReference type="NCBI Taxonomy" id="990650"/>
    <lineage>
        <taxon>Eukaryota</taxon>
        <taxon>Fungi</taxon>
        <taxon>Dikarya</taxon>
        <taxon>Basidiomycota</taxon>
        <taxon>Agaricomycotina</taxon>
        <taxon>Agaricomycetes</taxon>
        <taxon>Phallomycetidae</taxon>
        <taxon>Geastrales</taxon>
        <taxon>Sphaerobolaceae</taxon>
        <taxon>Sphaerobolus</taxon>
    </lineage>
</organism>
<name>A0A0C9W1D1_SPHS4</name>
<evidence type="ECO:0000313" key="3">
    <source>
        <dbReference type="Proteomes" id="UP000054279"/>
    </source>
</evidence>
<evidence type="ECO:0000313" key="2">
    <source>
        <dbReference type="EMBL" id="KIJ44781.1"/>
    </source>
</evidence>
<accession>A0A0C9W1D1</accession>
<evidence type="ECO:0000256" key="1">
    <source>
        <dbReference type="SAM" id="MobiDB-lite"/>
    </source>
</evidence>
<reference evidence="2 3" key="1">
    <citation type="submission" date="2014-06" db="EMBL/GenBank/DDBJ databases">
        <title>Evolutionary Origins and Diversification of the Mycorrhizal Mutualists.</title>
        <authorList>
            <consortium name="DOE Joint Genome Institute"/>
            <consortium name="Mycorrhizal Genomics Consortium"/>
            <person name="Kohler A."/>
            <person name="Kuo A."/>
            <person name="Nagy L.G."/>
            <person name="Floudas D."/>
            <person name="Copeland A."/>
            <person name="Barry K.W."/>
            <person name="Cichocki N."/>
            <person name="Veneault-Fourrey C."/>
            <person name="LaButti K."/>
            <person name="Lindquist E.A."/>
            <person name="Lipzen A."/>
            <person name="Lundell T."/>
            <person name="Morin E."/>
            <person name="Murat C."/>
            <person name="Riley R."/>
            <person name="Ohm R."/>
            <person name="Sun H."/>
            <person name="Tunlid A."/>
            <person name="Henrissat B."/>
            <person name="Grigoriev I.V."/>
            <person name="Hibbett D.S."/>
            <person name="Martin F."/>
        </authorList>
    </citation>
    <scope>NUCLEOTIDE SEQUENCE [LARGE SCALE GENOMIC DNA]</scope>
    <source>
        <strain evidence="2 3">SS14</strain>
    </source>
</reference>
<dbReference type="AlphaFoldDB" id="A0A0C9W1D1"/>
<dbReference type="EMBL" id="KN837115">
    <property type="protein sequence ID" value="KIJ44781.1"/>
    <property type="molecule type" value="Genomic_DNA"/>
</dbReference>
<sequence length="141" mass="15181">MRLWCVSIYLISHPPSVLFHPPSSLPHRPSSLNPSYPIHLSLSHRLDMMFTLHHRTHPPPHPTCRTPKDIYAMPQGTQQQDTNHTVGGSGNIHNATGAQRDHLNTNVNANGNGVGGGGYQSQSQSPEGVAVASGNLVKTGT</sequence>
<dbReference type="Proteomes" id="UP000054279">
    <property type="component" value="Unassembled WGS sequence"/>
</dbReference>
<feature type="region of interest" description="Disordered" evidence="1">
    <location>
        <begin position="77"/>
        <end position="141"/>
    </location>
</feature>
<keyword evidence="3" id="KW-1185">Reference proteome</keyword>